<dbReference type="EMBL" id="AWUW01000118">
    <property type="protein sequence ID" value="ERJ64966.1"/>
    <property type="molecule type" value="Genomic_DNA"/>
</dbReference>
<protein>
    <submittedName>
        <fullName evidence="1">Uncharacterized protein</fullName>
    </submittedName>
</protein>
<dbReference type="HOGENOM" id="CLU_2288989_0_0_10"/>
<dbReference type="AlphaFoldDB" id="A0A0E2LPA1"/>
<evidence type="ECO:0000313" key="1">
    <source>
        <dbReference type="EMBL" id="ERJ64966.1"/>
    </source>
</evidence>
<gene>
    <name evidence="1" type="ORF">HMPREF1555_01609</name>
</gene>
<evidence type="ECO:0000313" key="2">
    <source>
        <dbReference type="Proteomes" id="UP000016630"/>
    </source>
</evidence>
<name>A0A0E2LPA1_PORGN</name>
<comment type="caution">
    <text evidence="1">The sequence shown here is derived from an EMBL/GenBank/DDBJ whole genome shotgun (WGS) entry which is preliminary data.</text>
</comment>
<accession>A0A0E2LPA1</accession>
<organism evidence="1 2">
    <name type="scientific">Porphyromonas gingivalis F0570</name>
    <dbReference type="NCBI Taxonomy" id="1227271"/>
    <lineage>
        <taxon>Bacteria</taxon>
        <taxon>Pseudomonadati</taxon>
        <taxon>Bacteroidota</taxon>
        <taxon>Bacteroidia</taxon>
        <taxon>Bacteroidales</taxon>
        <taxon>Porphyromonadaceae</taxon>
        <taxon>Porphyromonas</taxon>
    </lineage>
</organism>
<sequence length="101" mass="11624">MFFVSLLFEFFDSIFEIAVMLGFEMLCRMAADSSVLHCLVAAYMGLGKLPATTEKHTYAQQDKSQSDQQKRSKKNCSHLLLYLRNTKVRFSYPQRSTINNS</sequence>
<dbReference type="Proteomes" id="UP000016630">
    <property type="component" value="Unassembled WGS sequence"/>
</dbReference>
<reference evidence="1 2" key="1">
    <citation type="submission" date="2013-06" db="EMBL/GenBank/DDBJ databases">
        <authorList>
            <person name="Weinstock G."/>
            <person name="Sodergren E."/>
            <person name="Lobos E.A."/>
            <person name="Fulton L."/>
            <person name="Fulton R."/>
            <person name="Courtney L."/>
            <person name="Fronick C."/>
            <person name="O'Laughlin M."/>
            <person name="Godfrey J."/>
            <person name="Wilson R.M."/>
            <person name="Miner T."/>
            <person name="Farmer C."/>
            <person name="Delehaunty K."/>
            <person name="Cordes M."/>
            <person name="Minx P."/>
            <person name="Tomlinson C."/>
            <person name="Chen J."/>
            <person name="Wollam A."/>
            <person name="Pepin K.H."/>
            <person name="Bhonagiri V."/>
            <person name="Zhang X."/>
            <person name="Warren W."/>
            <person name="Mitreva M."/>
            <person name="Mardis E.R."/>
            <person name="Wilson R.K."/>
        </authorList>
    </citation>
    <scope>NUCLEOTIDE SEQUENCE [LARGE SCALE GENOMIC DNA]</scope>
    <source>
        <strain evidence="1 2">F0570</strain>
    </source>
</reference>
<proteinExistence type="predicted"/>